<dbReference type="GO" id="GO:0005737">
    <property type="term" value="C:cytoplasm"/>
    <property type="evidence" value="ECO:0007669"/>
    <property type="project" value="UniProtKB-SubCell"/>
</dbReference>
<feature type="binding site" evidence="7 9">
    <location>
        <position position="85"/>
    </location>
    <ligand>
        <name>3-methyl-2-oxobutanoate</name>
        <dbReference type="ChEBI" id="CHEBI:11851"/>
    </ligand>
</feature>
<feature type="binding site" evidence="7 9">
    <location>
        <begin position="46"/>
        <end position="47"/>
    </location>
    <ligand>
        <name>3-methyl-2-oxobutanoate</name>
        <dbReference type="ChEBI" id="CHEBI:11851"/>
    </ligand>
</feature>
<dbReference type="HAMAP" id="MF_00156">
    <property type="entry name" value="PanB"/>
    <property type="match status" value="1"/>
</dbReference>
<comment type="function">
    <text evidence="6 7">Catalyzes the reversible reaction in which hydroxymethyl group from 5,10-methylenetetrahydrofolate is transferred onto alpha-ketoisovalerate to form ketopantoate.</text>
</comment>
<dbReference type="GO" id="GO:0008168">
    <property type="term" value="F:methyltransferase activity"/>
    <property type="evidence" value="ECO:0007669"/>
    <property type="project" value="UniProtKB-KW"/>
</dbReference>
<feature type="binding site" evidence="7 10">
    <location>
        <position position="85"/>
    </location>
    <ligand>
        <name>Mg(2+)</name>
        <dbReference type="ChEBI" id="CHEBI:18420"/>
    </ligand>
</feature>
<keyword evidence="11" id="KW-0489">Methyltransferase</keyword>
<dbReference type="UniPathway" id="UPA00028">
    <property type="reaction ID" value="UER00003"/>
</dbReference>
<keyword evidence="5 7" id="KW-0808">Transferase</keyword>
<feature type="binding site" evidence="7 10">
    <location>
        <position position="46"/>
    </location>
    <ligand>
        <name>Mg(2+)</name>
        <dbReference type="ChEBI" id="CHEBI:18420"/>
    </ligand>
</feature>
<evidence type="ECO:0000256" key="2">
    <source>
        <dbReference type="ARBA" id="ARBA00008676"/>
    </source>
</evidence>
<keyword evidence="4 7" id="KW-0566">Pantothenate biosynthesis</keyword>
<dbReference type="NCBIfam" id="NF001452">
    <property type="entry name" value="PRK00311.1"/>
    <property type="match status" value="1"/>
</dbReference>
<comment type="pathway">
    <text evidence="1 7">Cofactor biosynthesis; (R)-pantothenate biosynthesis; (R)-pantoate from 3-methyl-2-oxobutanoate: step 1/2.</text>
</comment>
<feature type="binding site" evidence="7 10">
    <location>
        <position position="117"/>
    </location>
    <ligand>
        <name>Mg(2+)</name>
        <dbReference type="ChEBI" id="CHEBI:18420"/>
    </ligand>
</feature>
<reference evidence="11" key="1">
    <citation type="submission" date="2015-04" db="EMBL/GenBank/DDBJ databases">
        <authorList>
            <person name="Syromyatnikov M.Y."/>
            <person name="Popov V.N."/>
        </authorList>
    </citation>
    <scope>NUCLEOTIDE SEQUENCE</scope>
    <source>
        <strain evidence="11">MO-1</strain>
    </source>
</reference>
<accession>A0A1S7LMN7</accession>
<dbReference type="EC" id="2.1.2.11" evidence="7"/>
<dbReference type="GO" id="GO:0000287">
    <property type="term" value="F:magnesium ion binding"/>
    <property type="evidence" value="ECO:0007669"/>
    <property type="project" value="TreeGrafter"/>
</dbReference>
<feature type="binding site" evidence="7 9">
    <location>
        <position position="115"/>
    </location>
    <ligand>
        <name>3-methyl-2-oxobutanoate</name>
        <dbReference type="ChEBI" id="CHEBI:11851"/>
    </ligand>
</feature>
<keyword evidence="7 10" id="KW-0479">Metal-binding</keyword>
<dbReference type="GO" id="GO:0032259">
    <property type="term" value="P:methylation"/>
    <property type="evidence" value="ECO:0007669"/>
    <property type="project" value="UniProtKB-KW"/>
</dbReference>
<dbReference type="GO" id="GO:0003864">
    <property type="term" value="F:3-methyl-2-oxobutanoate hydroxymethyltransferase activity"/>
    <property type="evidence" value="ECO:0007669"/>
    <property type="project" value="UniProtKB-UniRule"/>
</dbReference>
<proteinExistence type="inferred from homology"/>
<dbReference type="InterPro" id="IPR040442">
    <property type="entry name" value="Pyrv_kinase-like_dom_sf"/>
</dbReference>
<sequence length="268" mass="28978">MKSRIRVPDLLRMKQQGQKITVLTAYDYTFARLVDEAGVDMVLVGDSLGMVVQGHETTLPVTLDEMIYHTRAVVRGTQRALVVMDMPFGSTQNGPERTYEQAARVMKESGASAIKLEGGAIMAETVAYLTARAIPVVGHLGLTPQSVHQFGGFKIQGREDDALERMLADARALEQAGACCMILEGIPAPLAAQVSSRITTPTIGIGAGPGCDGQVLVVYDMLGLYGDIAPKFVKQYLDGKRVLGEALSHYVEEVREGHFPTSAHSFEK</sequence>
<comment type="similarity">
    <text evidence="2 7">Belongs to the PanB family.</text>
</comment>
<comment type="subunit">
    <text evidence="3 7">Homodecamer; pentamer of dimers.</text>
</comment>
<evidence type="ECO:0000256" key="1">
    <source>
        <dbReference type="ARBA" id="ARBA00005033"/>
    </source>
</evidence>
<evidence type="ECO:0000256" key="9">
    <source>
        <dbReference type="PIRSR" id="PIRSR000388-2"/>
    </source>
</evidence>
<gene>
    <name evidence="7 11" type="primary">panB</name>
    <name evidence="11" type="ORF">MAGMO_3547</name>
</gene>
<comment type="catalytic activity">
    <reaction evidence="7">
        <text>(6R)-5,10-methylene-5,6,7,8-tetrahydrofolate + 3-methyl-2-oxobutanoate + H2O = 2-dehydropantoate + (6S)-5,6,7,8-tetrahydrofolate</text>
        <dbReference type="Rhea" id="RHEA:11824"/>
        <dbReference type="ChEBI" id="CHEBI:11561"/>
        <dbReference type="ChEBI" id="CHEBI:11851"/>
        <dbReference type="ChEBI" id="CHEBI:15377"/>
        <dbReference type="ChEBI" id="CHEBI:15636"/>
        <dbReference type="ChEBI" id="CHEBI:57453"/>
        <dbReference type="EC" id="2.1.2.11"/>
    </reaction>
</comment>
<evidence type="ECO:0000256" key="10">
    <source>
        <dbReference type="PIRSR" id="PIRSR000388-3"/>
    </source>
</evidence>
<evidence type="ECO:0000256" key="4">
    <source>
        <dbReference type="ARBA" id="ARBA00022655"/>
    </source>
</evidence>
<dbReference type="FunFam" id="3.20.20.60:FF:000003">
    <property type="entry name" value="3-methyl-2-oxobutanoate hydroxymethyltransferase"/>
    <property type="match status" value="1"/>
</dbReference>
<dbReference type="Gene3D" id="3.20.20.60">
    <property type="entry name" value="Phosphoenolpyruvate-binding domains"/>
    <property type="match status" value="1"/>
</dbReference>
<dbReference type="PANTHER" id="PTHR20881:SF0">
    <property type="entry name" value="3-METHYL-2-OXOBUTANOATE HYDROXYMETHYLTRANSFERASE"/>
    <property type="match status" value="1"/>
</dbReference>
<name>A0A1S7LMN7_MAGMO</name>
<evidence type="ECO:0000256" key="3">
    <source>
        <dbReference type="ARBA" id="ARBA00011424"/>
    </source>
</evidence>
<dbReference type="InterPro" id="IPR015813">
    <property type="entry name" value="Pyrv/PenolPyrv_kinase-like_dom"/>
</dbReference>
<dbReference type="SUPFAM" id="SSF51621">
    <property type="entry name" value="Phosphoenolpyruvate/pyruvate domain"/>
    <property type="match status" value="1"/>
</dbReference>
<keyword evidence="7" id="KW-0963">Cytoplasm</keyword>
<dbReference type="GO" id="GO:0015940">
    <property type="term" value="P:pantothenate biosynthetic process"/>
    <property type="evidence" value="ECO:0007669"/>
    <property type="project" value="UniProtKB-UniRule"/>
</dbReference>
<comment type="subcellular location">
    <subcellularLocation>
        <location evidence="7">Cytoplasm</location>
    </subcellularLocation>
</comment>
<evidence type="ECO:0000256" key="5">
    <source>
        <dbReference type="ARBA" id="ARBA00022679"/>
    </source>
</evidence>
<dbReference type="EMBL" id="LO017727">
    <property type="protein sequence ID" value="CRH07683.1"/>
    <property type="molecule type" value="Genomic_DNA"/>
</dbReference>
<evidence type="ECO:0000313" key="11">
    <source>
        <dbReference type="EMBL" id="CRH07683.1"/>
    </source>
</evidence>
<dbReference type="AlphaFoldDB" id="A0A1S7LMN7"/>
<dbReference type="PANTHER" id="PTHR20881">
    <property type="entry name" value="3-METHYL-2-OXOBUTANOATE HYDROXYMETHYLTRANSFERASE"/>
    <property type="match status" value="1"/>
</dbReference>
<comment type="cofactor">
    <cofactor evidence="7 10">
        <name>Mg(2+)</name>
        <dbReference type="ChEBI" id="CHEBI:18420"/>
    </cofactor>
    <text evidence="7 10">Binds 1 Mg(2+) ion per subunit.</text>
</comment>
<dbReference type="InterPro" id="IPR003700">
    <property type="entry name" value="Pantoate_hydroxy_MeTrfase"/>
</dbReference>
<dbReference type="Pfam" id="PF02548">
    <property type="entry name" value="Pantoate_transf"/>
    <property type="match status" value="1"/>
</dbReference>
<evidence type="ECO:0000256" key="8">
    <source>
        <dbReference type="PIRSR" id="PIRSR000388-1"/>
    </source>
</evidence>
<dbReference type="PIRSF" id="PIRSF000388">
    <property type="entry name" value="Pantoate_hydroxy_MeTrfase"/>
    <property type="match status" value="1"/>
</dbReference>
<keyword evidence="7 10" id="KW-0460">Magnesium</keyword>
<evidence type="ECO:0000256" key="6">
    <source>
        <dbReference type="ARBA" id="ARBA00056497"/>
    </source>
</evidence>
<organism evidence="11">
    <name type="scientific">Magnetococcus massalia (strain MO-1)</name>
    <dbReference type="NCBI Taxonomy" id="451514"/>
    <lineage>
        <taxon>Bacteria</taxon>
        <taxon>Pseudomonadati</taxon>
        <taxon>Pseudomonadota</taxon>
        <taxon>Magnetococcia</taxon>
        <taxon>Magnetococcales</taxon>
        <taxon>Magnetococcaceae</taxon>
        <taxon>Magnetococcus</taxon>
    </lineage>
</organism>
<dbReference type="NCBIfam" id="TIGR00222">
    <property type="entry name" value="panB"/>
    <property type="match status" value="1"/>
</dbReference>
<evidence type="ECO:0000256" key="7">
    <source>
        <dbReference type="HAMAP-Rule" id="MF_00156"/>
    </source>
</evidence>
<dbReference type="CDD" id="cd06557">
    <property type="entry name" value="KPHMT-like"/>
    <property type="match status" value="1"/>
</dbReference>
<feature type="active site" description="Proton acceptor" evidence="7 8">
    <location>
        <position position="184"/>
    </location>
</feature>
<protein>
    <recommendedName>
        <fullName evidence="7">3-methyl-2-oxobutanoate hydroxymethyltransferase</fullName>
        <ecNumber evidence="7">2.1.2.11</ecNumber>
    </recommendedName>
    <alternativeName>
        <fullName evidence="7">Ketopantoate hydroxymethyltransferase</fullName>
        <shortName evidence="7">KPHMT</shortName>
    </alternativeName>
</protein>